<evidence type="ECO:0000313" key="3">
    <source>
        <dbReference type="EMBL" id="MXR50592.1"/>
    </source>
</evidence>
<dbReference type="OrthoDB" id="197006at2157"/>
<dbReference type="EMBL" id="WUUT01000001">
    <property type="protein sequence ID" value="MXR50592.1"/>
    <property type="molecule type" value="Genomic_DNA"/>
</dbReference>
<reference evidence="3 4" key="1">
    <citation type="submission" date="2019-12" db="EMBL/GenBank/DDBJ databases">
        <title>Isolation and characterization of three novel carbon monoxide-oxidizing members of Halobacteria from salione crusts and soils.</title>
        <authorList>
            <person name="Myers M.R."/>
            <person name="King G.M."/>
        </authorList>
    </citation>
    <scope>NUCLEOTIDE SEQUENCE [LARGE SCALE GENOMIC DNA]</scope>
    <source>
        <strain evidence="3 4">WSH3</strain>
    </source>
</reference>
<dbReference type="RefSeq" id="WP_159762709.1">
    <property type="nucleotide sequence ID" value="NZ_WUUT01000001.1"/>
</dbReference>
<sequence length="90" mass="10321">MTDDEAVRVWLVERSYGSDEDLVTLVFATTDGRYQLKKQLSHNMLYGKTITAAREEPPENLDEVKDAETRERYASEASRMAEEHDPDEAV</sequence>
<feature type="compositionally biased region" description="Basic and acidic residues" evidence="1">
    <location>
        <begin position="53"/>
        <end position="83"/>
    </location>
</feature>
<dbReference type="InterPro" id="IPR058273">
    <property type="entry name" value="DUF7967"/>
</dbReference>
<proteinExistence type="predicted"/>
<keyword evidence="4" id="KW-1185">Reference proteome</keyword>
<evidence type="ECO:0000313" key="4">
    <source>
        <dbReference type="Proteomes" id="UP000466535"/>
    </source>
</evidence>
<organism evidence="3 4">
    <name type="scientific">Halovenus carboxidivorans</name>
    <dbReference type="NCBI Taxonomy" id="2692199"/>
    <lineage>
        <taxon>Archaea</taxon>
        <taxon>Methanobacteriati</taxon>
        <taxon>Methanobacteriota</taxon>
        <taxon>Stenosarchaea group</taxon>
        <taxon>Halobacteria</taxon>
        <taxon>Halobacteriales</taxon>
        <taxon>Haloarculaceae</taxon>
        <taxon>Halovenus</taxon>
    </lineage>
</organism>
<accession>A0A6B0T5J0</accession>
<feature type="domain" description="DUF7967" evidence="2">
    <location>
        <begin position="4"/>
        <end position="90"/>
    </location>
</feature>
<evidence type="ECO:0000256" key="1">
    <source>
        <dbReference type="SAM" id="MobiDB-lite"/>
    </source>
</evidence>
<name>A0A6B0T5J0_9EURY</name>
<dbReference type="Pfam" id="PF25921">
    <property type="entry name" value="DUF7967"/>
    <property type="match status" value="1"/>
</dbReference>
<protein>
    <recommendedName>
        <fullName evidence="2">DUF7967 domain-containing protein</fullName>
    </recommendedName>
</protein>
<dbReference type="Proteomes" id="UP000466535">
    <property type="component" value="Unassembled WGS sequence"/>
</dbReference>
<gene>
    <name evidence="3" type="ORF">GRX03_03075</name>
</gene>
<feature type="region of interest" description="Disordered" evidence="1">
    <location>
        <begin position="51"/>
        <end position="90"/>
    </location>
</feature>
<dbReference type="AlphaFoldDB" id="A0A6B0T5J0"/>
<evidence type="ECO:0000259" key="2">
    <source>
        <dbReference type="Pfam" id="PF25921"/>
    </source>
</evidence>
<comment type="caution">
    <text evidence="3">The sequence shown here is derived from an EMBL/GenBank/DDBJ whole genome shotgun (WGS) entry which is preliminary data.</text>
</comment>